<keyword evidence="4" id="KW-0677">Repeat</keyword>
<comment type="similarity">
    <text evidence="9">Belongs to the mitochondrial carrier (TC 2.A.29) family.</text>
</comment>
<dbReference type="PANTHER" id="PTHR24089">
    <property type="entry name" value="SOLUTE CARRIER FAMILY 25"/>
    <property type="match status" value="1"/>
</dbReference>
<keyword evidence="5" id="KW-0106">Calcium</keyword>
<dbReference type="InterPro" id="IPR018247">
    <property type="entry name" value="EF_Hand_1_Ca_BS"/>
</dbReference>
<evidence type="ECO:0000256" key="7">
    <source>
        <dbReference type="ARBA" id="ARBA00023136"/>
    </source>
</evidence>
<evidence type="ECO:0000259" key="10">
    <source>
        <dbReference type="PROSITE" id="PS50222"/>
    </source>
</evidence>
<dbReference type="Gene3D" id="1.10.238.10">
    <property type="entry name" value="EF-hand"/>
    <property type="match status" value="1"/>
</dbReference>
<dbReference type="PROSITE" id="PS50222">
    <property type="entry name" value="EF_HAND_2"/>
    <property type="match status" value="1"/>
</dbReference>
<evidence type="ECO:0000256" key="5">
    <source>
        <dbReference type="ARBA" id="ARBA00022837"/>
    </source>
</evidence>
<evidence type="ECO:0000256" key="2">
    <source>
        <dbReference type="ARBA" id="ARBA00022448"/>
    </source>
</evidence>
<dbReference type="InterPro" id="IPR018108">
    <property type="entry name" value="MCP_transmembrane"/>
</dbReference>
<dbReference type="PROSITE" id="PS50920">
    <property type="entry name" value="SOLCAR"/>
    <property type="match status" value="3"/>
</dbReference>
<feature type="repeat" description="Solcar" evidence="8">
    <location>
        <begin position="104"/>
        <end position="189"/>
    </location>
</feature>
<dbReference type="SMART" id="SM00054">
    <property type="entry name" value="EFh"/>
    <property type="match status" value="1"/>
</dbReference>
<evidence type="ECO:0000256" key="1">
    <source>
        <dbReference type="ARBA" id="ARBA00004448"/>
    </source>
</evidence>
<feature type="domain" description="EF-hand" evidence="10">
    <location>
        <begin position="1"/>
        <end position="35"/>
    </location>
</feature>
<dbReference type="Gene3D" id="1.50.40.10">
    <property type="entry name" value="Mitochondrial carrier domain"/>
    <property type="match status" value="1"/>
</dbReference>
<dbReference type="Pfam" id="PF13499">
    <property type="entry name" value="EF-hand_7"/>
    <property type="match status" value="1"/>
</dbReference>
<keyword evidence="2 9" id="KW-0813">Transport</keyword>
<name>A0AB34J2M6_PRYPA</name>
<dbReference type="AlphaFoldDB" id="A0AB34J2M6"/>
<feature type="repeat" description="Solcar" evidence="8">
    <location>
        <begin position="286"/>
        <end position="373"/>
    </location>
</feature>
<keyword evidence="3 8" id="KW-0812">Transmembrane</keyword>
<dbReference type="PRINTS" id="PR00926">
    <property type="entry name" value="MITOCARRIER"/>
</dbReference>
<comment type="caution">
    <text evidence="11">The sequence shown here is derived from an EMBL/GenBank/DDBJ whole genome shotgun (WGS) entry which is preliminary data.</text>
</comment>
<evidence type="ECO:0000256" key="8">
    <source>
        <dbReference type="PROSITE-ProRule" id="PRU00282"/>
    </source>
</evidence>
<dbReference type="GO" id="GO:0005509">
    <property type="term" value="F:calcium ion binding"/>
    <property type="evidence" value="ECO:0007669"/>
    <property type="project" value="InterPro"/>
</dbReference>
<dbReference type="SUPFAM" id="SSF47473">
    <property type="entry name" value="EF-hand"/>
    <property type="match status" value="1"/>
</dbReference>
<proteinExistence type="inferred from homology"/>
<keyword evidence="12" id="KW-1185">Reference proteome</keyword>
<sequence length="376" mass="39003">MADPLRALFDSLDADGSGKIERQELEKALRALGVRADSVAMILAVDADADQRIDWREFEKSFAHLREAGRPLSPHALLATWSALGAGVHVGGDLSGSASPPAGTPLWRFALAGSLGGAASRLATAPLEKLTIVMQLSGRTGLASMRRAARDVAARDGVRGFWAGAATNALRVGAFGGAVCVGYSQALARTPADAALDAREPLWRASAGALAGLGATLATHPLDVVRTRLTAARTAPTPWRAARALMAEEGMRGLFRGLTPACLSVVPFSLYDTSKAAMTSVAAIEPSAALFAACGVVAGVSAQTCVYPLDVLRRRMQTASHADESSRTLRGALRGLLQAGGPRALFAGIVPTWLRVAPAAATSLLVRDAVLGRLSK</sequence>
<dbReference type="InterPro" id="IPR002048">
    <property type="entry name" value="EF_hand_dom"/>
</dbReference>
<dbReference type="InterPro" id="IPR011992">
    <property type="entry name" value="EF-hand-dom_pair"/>
</dbReference>
<feature type="repeat" description="Solcar" evidence="8">
    <location>
        <begin position="199"/>
        <end position="282"/>
    </location>
</feature>
<evidence type="ECO:0000313" key="12">
    <source>
        <dbReference type="Proteomes" id="UP001515480"/>
    </source>
</evidence>
<dbReference type="Pfam" id="PF00153">
    <property type="entry name" value="Mito_carr"/>
    <property type="match status" value="3"/>
</dbReference>
<dbReference type="GO" id="GO:0055085">
    <property type="term" value="P:transmembrane transport"/>
    <property type="evidence" value="ECO:0007669"/>
    <property type="project" value="InterPro"/>
</dbReference>
<comment type="subcellular location">
    <subcellularLocation>
        <location evidence="1">Mitochondrion inner membrane</location>
        <topology evidence="1">Multi-pass membrane protein</topology>
    </subcellularLocation>
</comment>
<keyword evidence="7 8" id="KW-0472">Membrane</keyword>
<protein>
    <recommendedName>
        <fullName evidence="10">EF-hand domain-containing protein</fullName>
    </recommendedName>
</protein>
<dbReference type="EMBL" id="JBGBPQ010000014">
    <property type="protein sequence ID" value="KAL1511426.1"/>
    <property type="molecule type" value="Genomic_DNA"/>
</dbReference>
<dbReference type="InterPro" id="IPR023395">
    <property type="entry name" value="MCP_dom_sf"/>
</dbReference>
<accession>A0AB34J2M6</accession>
<evidence type="ECO:0000256" key="3">
    <source>
        <dbReference type="ARBA" id="ARBA00022692"/>
    </source>
</evidence>
<gene>
    <name evidence="11" type="ORF">AB1Y20_006225</name>
</gene>
<dbReference type="PROSITE" id="PS00018">
    <property type="entry name" value="EF_HAND_1"/>
    <property type="match status" value="2"/>
</dbReference>
<evidence type="ECO:0000256" key="4">
    <source>
        <dbReference type="ARBA" id="ARBA00022737"/>
    </source>
</evidence>
<evidence type="ECO:0000256" key="6">
    <source>
        <dbReference type="ARBA" id="ARBA00022989"/>
    </source>
</evidence>
<dbReference type="SUPFAM" id="SSF103506">
    <property type="entry name" value="Mitochondrial carrier"/>
    <property type="match status" value="1"/>
</dbReference>
<dbReference type="Proteomes" id="UP001515480">
    <property type="component" value="Unassembled WGS sequence"/>
</dbReference>
<dbReference type="CDD" id="cd00051">
    <property type="entry name" value="EFh"/>
    <property type="match status" value="1"/>
</dbReference>
<organism evidence="11 12">
    <name type="scientific">Prymnesium parvum</name>
    <name type="common">Toxic golden alga</name>
    <dbReference type="NCBI Taxonomy" id="97485"/>
    <lineage>
        <taxon>Eukaryota</taxon>
        <taxon>Haptista</taxon>
        <taxon>Haptophyta</taxon>
        <taxon>Prymnesiophyceae</taxon>
        <taxon>Prymnesiales</taxon>
        <taxon>Prymnesiaceae</taxon>
        <taxon>Prymnesium</taxon>
    </lineage>
</organism>
<evidence type="ECO:0000313" key="11">
    <source>
        <dbReference type="EMBL" id="KAL1511426.1"/>
    </source>
</evidence>
<dbReference type="GO" id="GO:0005743">
    <property type="term" value="C:mitochondrial inner membrane"/>
    <property type="evidence" value="ECO:0007669"/>
    <property type="project" value="UniProtKB-SubCell"/>
</dbReference>
<keyword evidence="6" id="KW-1133">Transmembrane helix</keyword>
<dbReference type="InterPro" id="IPR002067">
    <property type="entry name" value="MCP"/>
</dbReference>
<reference evidence="11 12" key="1">
    <citation type="journal article" date="2024" name="Science">
        <title>Giant polyketide synthase enzymes in the biosynthesis of giant marine polyether toxins.</title>
        <authorList>
            <person name="Fallon T.R."/>
            <person name="Shende V.V."/>
            <person name="Wierzbicki I.H."/>
            <person name="Pendleton A.L."/>
            <person name="Watervoot N.F."/>
            <person name="Auber R.P."/>
            <person name="Gonzalez D.J."/>
            <person name="Wisecaver J.H."/>
            <person name="Moore B.S."/>
        </authorList>
    </citation>
    <scope>NUCLEOTIDE SEQUENCE [LARGE SCALE GENOMIC DNA]</scope>
    <source>
        <strain evidence="11 12">12B1</strain>
    </source>
</reference>
<evidence type="ECO:0000256" key="9">
    <source>
        <dbReference type="RuleBase" id="RU000488"/>
    </source>
</evidence>